<protein>
    <submittedName>
        <fullName evidence="1">Uncharacterized protein</fullName>
    </submittedName>
</protein>
<proteinExistence type="predicted"/>
<sequence>MYPAKPFHGHLDQGPLHRSYGGALPLAFCLAKHLELKFWIIIFFYTIEAPNPYINLVFLGIDTIFENQFHELKQTAGAELCGAPPRYFPSIALSPTGSDEDGNTMMMEQWAFLSLSTSFLFKEPSTISNIDFISLLSRIYAPWWKARGSRPAGKNLHAKLMSVSEHQNHRYRRSDDG</sequence>
<comment type="caution">
    <text evidence="1">The sequence shown here is derived from an EMBL/GenBank/DDBJ whole genome shotgun (WGS) entry which is preliminary data.</text>
</comment>
<organism evidence="1 2">
    <name type="scientific">Ensete ventricosum</name>
    <name type="common">Abyssinian banana</name>
    <name type="synonym">Musa ensete</name>
    <dbReference type="NCBI Taxonomy" id="4639"/>
    <lineage>
        <taxon>Eukaryota</taxon>
        <taxon>Viridiplantae</taxon>
        <taxon>Streptophyta</taxon>
        <taxon>Embryophyta</taxon>
        <taxon>Tracheophyta</taxon>
        <taxon>Spermatophyta</taxon>
        <taxon>Magnoliopsida</taxon>
        <taxon>Liliopsida</taxon>
        <taxon>Zingiberales</taxon>
        <taxon>Musaceae</taxon>
        <taxon>Ensete</taxon>
    </lineage>
</organism>
<dbReference type="AlphaFoldDB" id="A0AAV8P6M9"/>
<accession>A0AAV8P6M9</accession>
<reference evidence="1 2" key="1">
    <citation type="submission" date="2022-12" db="EMBL/GenBank/DDBJ databases">
        <title>Chromosome-scale assembly of the Ensete ventricosum genome.</title>
        <authorList>
            <person name="Dussert Y."/>
            <person name="Stocks J."/>
            <person name="Wendawek A."/>
            <person name="Woldeyes F."/>
            <person name="Nichols R.A."/>
            <person name="Borrell J.S."/>
        </authorList>
    </citation>
    <scope>NUCLEOTIDE SEQUENCE [LARGE SCALE GENOMIC DNA]</scope>
    <source>
        <strain evidence="2">cv. Maze</strain>
        <tissue evidence="1">Seeds</tissue>
    </source>
</reference>
<gene>
    <name evidence="1" type="ORF">OPV22_028749</name>
</gene>
<dbReference type="Proteomes" id="UP001222027">
    <property type="component" value="Unassembled WGS sequence"/>
</dbReference>
<evidence type="ECO:0000313" key="1">
    <source>
        <dbReference type="EMBL" id="KAJ8466197.1"/>
    </source>
</evidence>
<dbReference type="EMBL" id="JAQQAF010000008">
    <property type="protein sequence ID" value="KAJ8466197.1"/>
    <property type="molecule type" value="Genomic_DNA"/>
</dbReference>
<evidence type="ECO:0000313" key="2">
    <source>
        <dbReference type="Proteomes" id="UP001222027"/>
    </source>
</evidence>
<keyword evidence="2" id="KW-1185">Reference proteome</keyword>
<name>A0AAV8P6M9_ENSVE</name>